<evidence type="ECO:0000256" key="1">
    <source>
        <dbReference type="SAM" id="MobiDB-lite"/>
    </source>
</evidence>
<feature type="region of interest" description="Disordered" evidence="1">
    <location>
        <begin position="1"/>
        <end position="22"/>
    </location>
</feature>
<proteinExistence type="predicted"/>
<feature type="transmembrane region" description="Helical" evidence="2">
    <location>
        <begin position="48"/>
        <end position="73"/>
    </location>
</feature>
<evidence type="ECO:0000313" key="4">
    <source>
        <dbReference type="Proteomes" id="UP000451471"/>
    </source>
</evidence>
<name>A0A6B0GPH3_9EURY</name>
<dbReference type="EMBL" id="WSZK01000022">
    <property type="protein sequence ID" value="MWG35397.1"/>
    <property type="molecule type" value="Genomic_DNA"/>
</dbReference>
<evidence type="ECO:0000256" key="2">
    <source>
        <dbReference type="SAM" id="Phobius"/>
    </source>
</evidence>
<keyword evidence="2" id="KW-1133">Transmembrane helix</keyword>
<evidence type="ECO:0008006" key="5">
    <source>
        <dbReference type="Google" id="ProtNLM"/>
    </source>
</evidence>
<keyword evidence="2" id="KW-0812">Transmembrane</keyword>
<comment type="caution">
    <text evidence="3">The sequence shown here is derived from an EMBL/GenBank/DDBJ whole genome shotgun (WGS) entry which is preliminary data.</text>
</comment>
<dbReference type="RefSeq" id="WP_158205076.1">
    <property type="nucleotide sequence ID" value="NZ_WSZK01000022.1"/>
</dbReference>
<accession>A0A6B0GPH3</accession>
<keyword evidence="2" id="KW-0472">Membrane</keyword>
<evidence type="ECO:0000313" key="3">
    <source>
        <dbReference type="EMBL" id="MWG35397.1"/>
    </source>
</evidence>
<dbReference type="Proteomes" id="UP000451471">
    <property type="component" value="Unassembled WGS sequence"/>
</dbReference>
<dbReference type="AlphaFoldDB" id="A0A6B0GPH3"/>
<protein>
    <recommendedName>
        <fullName evidence="5">Prepilin peptidase</fullName>
    </recommendedName>
</protein>
<organism evidence="3 4">
    <name type="scientific">Halomarina oriensis</name>
    <dbReference type="NCBI Taxonomy" id="671145"/>
    <lineage>
        <taxon>Archaea</taxon>
        <taxon>Methanobacteriati</taxon>
        <taxon>Methanobacteriota</taxon>
        <taxon>Stenosarchaea group</taxon>
        <taxon>Halobacteria</taxon>
        <taxon>Halobacteriales</taxon>
        <taxon>Natronomonadaceae</taxon>
        <taxon>Halomarina</taxon>
    </lineage>
</organism>
<sequence>MVGSTKTRGEPSDSSWRSTTTYGDSAADITAGLDALVTRQTVRVQPAFPLLVPVAIGLVLVLTVEDLLGWWALLTLG</sequence>
<reference evidence="3 4" key="1">
    <citation type="submission" date="2019-12" db="EMBL/GenBank/DDBJ databases">
        <title>Halocatena pleomorpha gen. nov. sp. nov., an extremely halophilic archaeon of family Halobacteriaceae isolated from saltpan soil.</title>
        <authorList>
            <person name="Pal Y."/>
            <person name="Verma A."/>
            <person name="Krishnamurthi S."/>
            <person name="Kumar P."/>
        </authorList>
    </citation>
    <scope>NUCLEOTIDE SEQUENCE [LARGE SCALE GENOMIC DNA]</scope>
    <source>
        <strain evidence="3 4">JCM 16495</strain>
    </source>
</reference>
<gene>
    <name evidence="3" type="ORF">GQS65_13035</name>
</gene>
<keyword evidence="4" id="KW-1185">Reference proteome</keyword>